<keyword evidence="6 9" id="KW-1133">Transmembrane helix</keyword>
<evidence type="ECO:0000256" key="8">
    <source>
        <dbReference type="ARBA" id="ARBA00049551"/>
    </source>
</evidence>
<dbReference type="EC" id="7.1.1.2" evidence="9"/>
<comment type="similarity">
    <text evidence="2 9">Belongs to the complex I subunit 3 family.</text>
</comment>
<organism evidence="10">
    <name type="scientific">Haematopinus suis</name>
    <dbReference type="NCBI Taxonomy" id="511927"/>
    <lineage>
        <taxon>Eukaryota</taxon>
        <taxon>Metazoa</taxon>
        <taxon>Ecdysozoa</taxon>
        <taxon>Arthropoda</taxon>
        <taxon>Hexapoda</taxon>
        <taxon>Insecta</taxon>
        <taxon>Pterygota</taxon>
        <taxon>Neoptera</taxon>
        <taxon>Paraneoptera</taxon>
        <taxon>Psocodea</taxon>
        <taxon>Troctomorpha</taxon>
        <taxon>Phthiraptera</taxon>
        <taxon>Anoplura</taxon>
        <taxon>Haematopinidae</taxon>
        <taxon>Haematopinus</taxon>
    </lineage>
</organism>
<keyword evidence="9" id="KW-0520">NAD</keyword>
<keyword evidence="5 9" id="KW-0812">Transmembrane</keyword>
<comment type="subcellular location">
    <subcellularLocation>
        <location evidence="1">Membrane</location>
    </subcellularLocation>
    <subcellularLocation>
        <location evidence="9">Mitochondrion membrane</location>
        <topology evidence="9">Multi-pass membrane protein</topology>
    </subcellularLocation>
</comment>
<dbReference type="EMBL" id="KC814608">
    <property type="protein sequence ID" value="AGO44124.1"/>
    <property type="molecule type" value="Genomic_DNA"/>
</dbReference>
<keyword evidence="9 10" id="KW-0496">Mitochondrion</keyword>
<accession>R9ZS01</accession>
<protein>
    <recommendedName>
        <fullName evidence="3 9">NADH-ubiquinone oxidoreductase chain 3</fullName>
        <ecNumber evidence="9">7.1.1.2</ecNumber>
    </recommendedName>
</protein>
<evidence type="ECO:0000256" key="4">
    <source>
        <dbReference type="ARBA" id="ARBA00022448"/>
    </source>
</evidence>
<dbReference type="PANTHER" id="PTHR11058:SF9">
    <property type="entry name" value="NADH-UBIQUINONE OXIDOREDUCTASE CHAIN 3"/>
    <property type="match status" value="1"/>
</dbReference>
<dbReference type="AlphaFoldDB" id="R9ZS01"/>
<sequence>MAVWLGWLVLVLSIMLFLLVLSVLISSMSETSFDTNESFECGFFTGSDIHLPFCVHFFIVGILFVVFDMELVISLPLIVANLSEPVWLLWWLVYSIILFIGILLEVTCGSIDWGMW</sequence>
<dbReference type="GO" id="GO:0031966">
    <property type="term" value="C:mitochondrial membrane"/>
    <property type="evidence" value="ECO:0007669"/>
    <property type="project" value="UniProtKB-SubCell"/>
</dbReference>
<dbReference type="GO" id="GO:0030964">
    <property type="term" value="C:NADH dehydrogenase complex"/>
    <property type="evidence" value="ECO:0007669"/>
    <property type="project" value="TreeGrafter"/>
</dbReference>
<dbReference type="GO" id="GO:0008137">
    <property type="term" value="F:NADH dehydrogenase (ubiquinone) activity"/>
    <property type="evidence" value="ECO:0007669"/>
    <property type="project" value="UniProtKB-UniRule"/>
</dbReference>
<evidence type="ECO:0000256" key="5">
    <source>
        <dbReference type="ARBA" id="ARBA00022692"/>
    </source>
</evidence>
<reference evidence="10" key="1">
    <citation type="journal article" date="2013" name="Genome Biol. Evol.">
        <title>Substantial Variation in the Extent of Mitochondrial Genome Fragmentation among Blood-Sucking Lice of Mammals.</title>
        <authorList>
            <person name="Jiang H."/>
            <person name="Barker S.C."/>
            <person name="Shao R."/>
        </authorList>
    </citation>
    <scope>NUCLEOTIDE SEQUENCE</scope>
    <source>
        <strain evidence="10">B2311</strain>
    </source>
</reference>
<comment type="catalytic activity">
    <reaction evidence="8 9">
        <text>a ubiquinone + NADH + 5 H(+)(in) = a ubiquinol + NAD(+) + 4 H(+)(out)</text>
        <dbReference type="Rhea" id="RHEA:29091"/>
        <dbReference type="Rhea" id="RHEA-COMP:9565"/>
        <dbReference type="Rhea" id="RHEA-COMP:9566"/>
        <dbReference type="ChEBI" id="CHEBI:15378"/>
        <dbReference type="ChEBI" id="CHEBI:16389"/>
        <dbReference type="ChEBI" id="CHEBI:17976"/>
        <dbReference type="ChEBI" id="CHEBI:57540"/>
        <dbReference type="ChEBI" id="CHEBI:57945"/>
        <dbReference type="EC" id="7.1.1.2"/>
    </reaction>
</comment>
<geneLocation type="mitochondrion" evidence="10"/>
<dbReference type="InterPro" id="IPR038430">
    <property type="entry name" value="NDAH_ubi_oxred_su3_sf"/>
</dbReference>
<keyword evidence="9" id="KW-0830">Ubiquinone</keyword>
<dbReference type="InterPro" id="IPR000440">
    <property type="entry name" value="NADH_UbQ/plastoQ_OxRdtase_su3"/>
</dbReference>
<evidence type="ECO:0000313" key="10">
    <source>
        <dbReference type="EMBL" id="AGO44124.1"/>
    </source>
</evidence>
<gene>
    <name evidence="10" type="primary">nad3</name>
</gene>
<keyword evidence="9" id="KW-0679">Respiratory chain</keyword>
<evidence type="ECO:0000256" key="7">
    <source>
        <dbReference type="ARBA" id="ARBA00023136"/>
    </source>
</evidence>
<evidence type="ECO:0000256" key="1">
    <source>
        <dbReference type="ARBA" id="ARBA00004370"/>
    </source>
</evidence>
<keyword evidence="4 9" id="KW-0813">Transport</keyword>
<dbReference type="Gene3D" id="1.20.58.1610">
    <property type="entry name" value="NADH:ubiquinone/plastoquinone oxidoreductase, chain 3"/>
    <property type="match status" value="1"/>
</dbReference>
<evidence type="ECO:0000256" key="2">
    <source>
        <dbReference type="ARBA" id="ARBA00008472"/>
    </source>
</evidence>
<evidence type="ECO:0000256" key="3">
    <source>
        <dbReference type="ARBA" id="ARBA00021007"/>
    </source>
</evidence>
<proteinExistence type="inferred from homology"/>
<evidence type="ECO:0000256" key="9">
    <source>
        <dbReference type="RuleBase" id="RU003640"/>
    </source>
</evidence>
<feature type="transmembrane region" description="Helical" evidence="9">
    <location>
        <begin position="6"/>
        <end position="28"/>
    </location>
</feature>
<dbReference type="Pfam" id="PF00507">
    <property type="entry name" value="Oxidored_q4"/>
    <property type="match status" value="1"/>
</dbReference>
<evidence type="ECO:0000256" key="6">
    <source>
        <dbReference type="ARBA" id="ARBA00022989"/>
    </source>
</evidence>
<comment type="function">
    <text evidence="9">Core subunit of the mitochondrial membrane respiratory chain NADH dehydrogenase (Complex I) which catalyzes electron transfer from NADH through the respiratory chain, using ubiquinone as an electron acceptor. Essential for the catalytic activity of complex I.</text>
</comment>
<keyword evidence="9" id="KW-0249">Electron transport</keyword>
<keyword evidence="7 9" id="KW-0472">Membrane</keyword>
<dbReference type="PANTHER" id="PTHR11058">
    <property type="entry name" value="NADH-UBIQUINONE OXIDOREDUCTASE CHAIN 3"/>
    <property type="match status" value="1"/>
</dbReference>
<keyword evidence="9" id="KW-1278">Translocase</keyword>
<feature type="transmembrane region" description="Helical" evidence="9">
    <location>
        <begin position="87"/>
        <end position="106"/>
    </location>
</feature>
<name>R9ZS01_9NEOP</name>